<dbReference type="EMBL" id="BART01011645">
    <property type="protein sequence ID" value="GAG87659.1"/>
    <property type="molecule type" value="Genomic_DNA"/>
</dbReference>
<feature type="non-terminal residue" evidence="1">
    <location>
        <position position="1"/>
    </location>
</feature>
<accession>X1AX14</accession>
<sequence length="35" mass="4203">VRQNKAAAILSEAHESLPREEFKELRDYVFERLEK</sequence>
<evidence type="ECO:0000313" key="1">
    <source>
        <dbReference type="EMBL" id="GAG87659.1"/>
    </source>
</evidence>
<proteinExistence type="predicted"/>
<comment type="caution">
    <text evidence="1">The sequence shown here is derived from an EMBL/GenBank/DDBJ whole genome shotgun (WGS) entry which is preliminary data.</text>
</comment>
<reference evidence="1" key="1">
    <citation type="journal article" date="2014" name="Front. Microbiol.">
        <title>High frequency of phylogenetically diverse reductive dehalogenase-homologous genes in deep subseafloor sedimentary metagenomes.</title>
        <authorList>
            <person name="Kawai M."/>
            <person name="Futagami T."/>
            <person name="Toyoda A."/>
            <person name="Takaki Y."/>
            <person name="Nishi S."/>
            <person name="Hori S."/>
            <person name="Arai W."/>
            <person name="Tsubouchi T."/>
            <person name="Morono Y."/>
            <person name="Uchiyama I."/>
            <person name="Ito T."/>
            <person name="Fujiyama A."/>
            <person name="Inagaki F."/>
            <person name="Takami H."/>
        </authorList>
    </citation>
    <scope>NUCLEOTIDE SEQUENCE</scope>
    <source>
        <strain evidence="1">Expedition CK06-06</strain>
    </source>
</reference>
<dbReference type="AlphaFoldDB" id="X1AX14"/>
<gene>
    <name evidence="1" type="ORF">S01H4_24705</name>
</gene>
<protein>
    <submittedName>
        <fullName evidence="1">Uncharacterized protein</fullName>
    </submittedName>
</protein>
<name>X1AX14_9ZZZZ</name>
<organism evidence="1">
    <name type="scientific">marine sediment metagenome</name>
    <dbReference type="NCBI Taxonomy" id="412755"/>
    <lineage>
        <taxon>unclassified sequences</taxon>
        <taxon>metagenomes</taxon>
        <taxon>ecological metagenomes</taxon>
    </lineage>
</organism>